<sequence length="135" mass="14636">MPIGICIELCWLSDTTHSQIAICLVLQLKINSGSSKRKRNSTDVRKVDKSYGQRLFIKLRRNDASSDALTSKNSPEKLCWLENHSELQPASDHKATLGDASSTGIGACLSPRKNGEPHPVNGMTAEIGPTGLASY</sequence>
<evidence type="ECO:0000313" key="3">
    <source>
        <dbReference type="Proteomes" id="UP001054945"/>
    </source>
</evidence>
<feature type="region of interest" description="Disordered" evidence="1">
    <location>
        <begin position="90"/>
        <end position="135"/>
    </location>
</feature>
<evidence type="ECO:0000256" key="1">
    <source>
        <dbReference type="SAM" id="MobiDB-lite"/>
    </source>
</evidence>
<organism evidence="2 3">
    <name type="scientific">Caerostris extrusa</name>
    <name type="common">Bark spider</name>
    <name type="synonym">Caerostris bankana</name>
    <dbReference type="NCBI Taxonomy" id="172846"/>
    <lineage>
        <taxon>Eukaryota</taxon>
        <taxon>Metazoa</taxon>
        <taxon>Ecdysozoa</taxon>
        <taxon>Arthropoda</taxon>
        <taxon>Chelicerata</taxon>
        <taxon>Arachnida</taxon>
        <taxon>Araneae</taxon>
        <taxon>Araneomorphae</taxon>
        <taxon>Entelegynae</taxon>
        <taxon>Araneoidea</taxon>
        <taxon>Araneidae</taxon>
        <taxon>Caerostris</taxon>
    </lineage>
</organism>
<dbReference type="Proteomes" id="UP001054945">
    <property type="component" value="Unassembled WGS sequence"/>
</dbReference>
<reference evidence="2 3" key="1">
    <citation type="submission" date="2021-06" db="EMBL/GenBank/DDBJ databases">
        <title>Caerostris extrusa draft genome.</title>
        <authorList>
            <person name="Kono N."/>
            <person name="Arakawa K."/>
        </authorList>
    </citation>
    <scope>NUCLEOTIDE SEQUENCE [LARGE SCALE GENOMIC DNA]</scope>
</reference>
<gene>
    <name evidence="2" type="ORF">CEXT_361661</name>
</gene>
<comment type="caution">
    <text evidence="2">The sequence shown here is derived from an EMBL/GenBank/DDBJ whole genome shotgun (WGS) entry which is preliminary data.</text>
</comment>
<dbReference type="AlphaFoldDB" id="A0AAV4WHN2"/>
<proteinExistence type="predicted"/>
<protein>
    <submittedName>
        <fullName evidence="2">Uncharacterized protein</fullName>
    </submittedName>
</protein>
<accession>A0AAV4WHN2</accession>
<keyword evidence="3" id="KW-1185">Reference proteome</keyword>
<evidence type="ECO:0000313" key="2">
    <source>
        <dbReference type="EMBL" id="GIY81344.1"/>
    </source>
</evidence>
<dbReference type="EMBL" id="BPLR01016109">
    <property type="protein sequence ID" value="GIY81344.1"/>
    <property type="molecule type" value="Genomic_DNA"/>
</dbReference>
<name>A0AAV4WHN2_CAEEX</name>